<evidence type="ECO:0000313" key="15">
    <source>
        <dbReference type="Proteomes" id="UP000030711"/>
    </source>
</evidence>
<evidence type="ECO:0000256" key="8">
    <source>
        <dbReference type="ARBA" id="ARBA00022989"/>
    </source>
</evidence>
<feature type="transmembrane region" description="Helical" evidence="10">
    <location>
        <begin position="44"/>
        <end position="66"/>
    </location>
</feature>
<evidence type="ECO:0008006" key="16">
    <source>
        <dbReference type="Google" id="ProtNLM"/>
    </source>
</evidence>
<dbReference type="CDD" id="cd03249">
    <property type="entry name" value="ABC_MTABC3_MDL1_MDL2"/>
    <property type="match status" value="1"/>
</dbReference>
<dbReference type="GO" id="GO:0016887">
    <property type="term" value="F:ATP hydrolysis activity"/>
    <property type="evidence" value="ECO:0007669"/>
    <property type="project" value="InterPro"/>
</dbReference>
<keyword evidence="9 10" id="KW-0472">Membrane</keyword>
<evidence type="ECO:0000256" key="1">
    <source>
        <dbReference type="ARBA" id="ARBA00004141"/>
    </source>
</evidence>
<dbReference type="InterPro" id="IPR036640">
    <property type="entry name" value="ABC1_TM_sf"/>
</dbReference>
<dbReference type="PANTHER" id="PTHR43394">
    <property type="entry name" value="ATP-DEPENDENT PERMEASE MDL1, MITOCHONDRIAL"/>
    <property type="match status" value="1"/>
</dbReference>
<dbReference type="eggNOG" id="KOG0055">
    <property type="taxonomic scope" value="Eukaryota"/>
</dbReference>
<dbReference type="CDD" id="cd18577">
    <property type="entry name" value="ABC_6TM_Pgp_ABCB1_D1_like"/>
    <property type="match status" value="1"/>
</dbReference>
<dbReference type="InterPro" id="IPR017871">
    <property type="entry name" value="ABC_transporter-like_CS"/>
</dbReference>
<dbReference type="SMART" id="SM00382">
    <property type="entry name" value="AAA"/>
    <property type="match status" value="1"/>
</dbReference>
<comment type="subcellular location">
    <subcellularLocation>
        <location evidence="1">Membrane</location>
        <topology evidence="1">Multi-pass membrane protein</topology>
    </subcellularLocation>
</comment>
<evidence type="ECO:0000256" key="4">
    <source>
        <dbReference type="ARBA" id="ARBA00022692"/>
    </source>
</evidence>
<feature type="transmembrane region" description="Helical" evidence="10">
    <location>
        <begin position="232"/>
        <end position="252"/>
    </location>
</feature>
<feature type="transmembrane region" description="Helical" evidence="10">
    <location>
        <begin position="258"/>
        <end position="277"/>
    </location>
</feature>
<keyword evidence="5" id="KW-0677">Repeat</keyword>
<dbReference type="PANTHER" id="PTHR43394:SF11">
    <property type="entry name" value="ATP-BINDING CASSETTE TRANSPORTER"/>
    <property type="match status" value="1"/>
</dbReference>
<dbReference type="InterPro" id="IPR003593">
    <property type="entry name" value="AAA+_ATPase"/>
</dbReference>
<dbReference type="GO" id="GO:0005886">
    <property type="term" value="C:plasma membrane"/>
    <property type="evidence" value="ECO:0000318"/>
    <property type="project" value="GO_Central"/>
</dbReference>
<keyword evidence="4 10" id="KW-0812">Transmembrane</keyword>
<dbReference type="SUPFAM" id="SSF52540">
    <property type="entry name" value="P-loop containing nucleoside triphosphate hydrolases"/>
    <property type="match status" value="1"/>
</dbReference>
<feature type="transmembrane region" description="Helical" evidence="10">
    <location>
        <begin position="143"/>
        <end position="161"/>
    </location>
</feature>
<evidence type="ECO:0000256" key="5">
    <source>
        <dbReference type="ARBA" id="ARBA00022737"/>
    </source>
</evidence>
<evidence type="ECO:0000313" key="14">
    <source>
        <dbReference type="EMBL" id="KCW45130.1"/>
    </source>
</evidence>
<reference evidence="14" key="1">
    <citation type="submission" date="2013-07" db="EMBL/GenBank/DDBJ databases">
        <title>The genome of Eucalyptus grandis.</title>
        <authorList>
            <person name="Schmutz J."/>
            <person name="Hayes R."/>
            <person name="Myburg A."/>
            <person name="Tuskan G."/>
            <person name="Grattapaglia D."/>
            <person name="Rokhsar D.S."/>
        </authorList>
    </citation>
    <scope>NUCLEOTIDE SEQUENCE</scope>
    <source>
        <tissue evidence="14">Leaf extractions</tissue>
    </source>
</reference>
<keyword evidence="8 10" id="KW-1133">Transmembrane helix</keyword>
<gene>
    <name evidence="14" type="ORF">EUGRSUZ_L01264</name>
</gene>
<dbReference type="InterPro" id="IPR027417">
    <property type="entry name" value="P-loop_NTPase"/>
</dbReference>
<feature type="domain" description="ABC transporter" evidence="11">
    <location>
        <begin position="319"/>
        <end position="555"/>
    </location>
</feature>
<dbReference type="Gene3D" id="1.20.1560.10">
    <property type="entry name" value="ABC transporter type 1, transmembrane domain"/>
    <property type="match status" value="1"/>
</dbReference>
<dbReference type="EMBL" id="MU848396">
    <property type="protein sequence ID" value="KAK2632659.1"/>
    <property type="molecule type" value="Genomic_DNA"/>
</dbReference>
<dbReference type="Proteomes" id="UP000030711">
    <property type="component" value="Unassembled WGS sequence"/>
</dbReference>
<dbReference type="InterPro" id="IPR039421">
    <property type="entry name" value="Type_1_exporter"/>
</dbReference>
<dbReference type="InterPro" id="IPR011527">
    <property type="entry name" value="ABC1_TM_dom"/>
</dbReference>
<evidence type="ECO:0000259" key="11">
    <source>
        <dbReference type="PROSITE" id="PS50893"/>
    </source>
</evidence>
<dbReference type="Pfam" id="PF00664">
    <property type="entry name" value="ABC_membrane"/>
    <property type="match status" value="1"/>
</dbReference>
<dbReference type="Gene3D" id="3.40.50.300">
    <property type="entry name" value="P-loop containing nucleotide triphosphate hydrolases"/>
    <property type="match status" value="1"/>
</dbReference>
<reference evidence="13" key="4">
    <citation type="submission" date="2023-07" db="EMBL/GenBank/DDBJ databases">
        <authorList>
            <person name="Myburg A.A."/>
            <person name="Grattapaglia D."/>
            <person name="Tuskan G.A."/>
            <person name="Hellsten U."/>
            <person name="Hayes R.D."/>
            <person name="Grimwood J."/>
            <person name="Jenkins J."/>
            <person name="Lindquist E."/>
            <person name="Tice H."/>
            <person name="Bauer D."/>
            <person name="Goodstein D.M."/>
            <person name="Dubchak I."/>
            <person name="Poliakov A."/>
            <person name="Mizrachi E."/>
            <person name="Kullan A.R."/>
            <person name="Hussey S.G."/>
            <person name="Pinard D."/>
            <person name="Van D.M."/>
            <person name="Singh P."/>
            <person name="Van J.I."/>
            <person name="Silva-Junior O.B."/>
            <person name="Togawa R.C."/>
            <person name="Pappas M.R."/>
            <person name="Faria D.A."/>
            <person name="Sansaloni C.P."/>
            <person name="Petroli C.D."/>
            <person name="Yang X."/>
            <person name="Ranjan P."/>
            <person name="Tschaplinski T.J."/>
            <person name="Ye C.Y."/>
            <person name="Li T."/>
            <person name="Sterck L."/>
            <person name="Vanneste K."/>
            <person name="Murat F."/>
            <person name="Soler M."/>
            <person name="Clemente H.S."/>
            <person name="Saidi N."/>
            <person name="Cassan-Wang H."/>
            <person name="Dunand C."/>
            <person name="Hefer C.A."/>
            <person name="Bornberg-Bauer E."/>
            <person name="Kersting A.R."/>
            <person name="Vining K."/>
            <person name="Amarasinghe V."/>
            <person name="Ranik M."/>
            <person name="Naithani S."/>
            <person name="Elser J."/>
            <person name="Boyd A.E."/>
            <person name="Liston A."/>
            <person name="Spatafora J.W."/>
            <person name="Dharmwardhana P."/>
            <person name="Raja R."/>
            <person name="Sullivan C."/>
            <person name="Romanel E."/>
            <person name="Alves-Ferreira M."/>
            <person name="Kulheim C."/>
            <person name="Foley W."/>
            <person name="Carocha V."/>
            <person name="Paiva J."/>
            <person name="Kudrna D."/>
            <person name="Brommonschenkel S.H."/>
            <person name="Pasquali G."/>
            <person name="Byrne M."/>
            <person name="Rigault P."/>
            <person name="Tibbits J."/>
            <person name="Spokevicius A."/>
            <person name="Jones R.C."/>
            <person name="Steane D.A."/>
            <person name="Vaillancourt R.E."/>
            <person name="Potts B.M."/>
            <person name="Joubert F."/>
            <person name="Barry K."/>
            <person name="Pappas G.J."/>
            <person name="Strauss S.H."/>
            <person name="Jaiswal P."/>
            <person name="Grima-Pettenati J."/>
            <person name="Salse J."/>
            <person name="Van D.P."/>
            <person name="Rokhsar D.S."/>
            <person name="Schmutz J."/>
        </authorList>
    </citation>
    <scope>NUCLEOTIDE SEQUENCE</scope>
    <source>
        <tissue evidence="13">Leaf extractions</tissue>
    </source>
</reference>
<name>A0A058ZVQ4_EUCGR</name>
<dbReference type="AlphaFoldDB" id="A0A058ZVQ4"/>
<protein>
    <recommendedName>
        <fullName evidence="16">ABC transporter domain-containing protein</fullName>
    </recommendedName>
</protein>
<sequence>MGSVVHGMAQPVGYLLLGKALDAFGSHIDNKDGIVHALKKVVPYVWYMAIATFPAGILEIGCWMYASERQTTRIRLEFLRSVLRQEIGAFDTELSSGKVIAGISTHMSVIQDAIGEKLEHFLSCFATFFSGVSIAFICSWEVSLVTLFVVPLILLIGATYTKKMNAISAAKMIYLSEATTVVEQTISHIKTVFAFVGEDRAIKSFSDCMDKQSVISRGEALIKGVGTGMFQAVTNSSWALIIWIGAIVVTAGRSSGGHVIAAVMSILFGAISITYAAPDMQVFNQAKAAGNEVFKVIRRQPTISNASGGIVLKEIEGNIDIRNIHFSYPSREDKVILQGFTLSIPAGKTVALVGSSGCGKSTVISLVARFYDPSKGVILIDNHNIRDLDLKCLRQNNGAVSQEPSLFAGTIKDNLKVGNLDADDQQIENAAMMENAHNFISQLPDKYSTEVGQRGFQLSGGQKQRIAIARAVLKNPPILLLDEATSALDSQSEKLVQKALEKAMQGRTVILIAHRLSTIVNADEIAVVENGQVRETGTHSTLLDTSKFYNNLFNMQNISVVCDERVLSEKGTEIEESLREDPEQEEHKKRLEAVHFFRIWFGLRRTELVKIAIGSIAADFSGISKPVFGFFIINMQSGNWLLSLVSHILQHYYFGVVGEKAMTNLRKALNLRFCPWFSPPPPRASPGTQVAAC</sequence>
<evidence type="ECO:0000256" key="3">
    <source>
        <dbReference type="ARBA" id="ARBA00022448"/>
    </source>
</evidence>
<dbReference type="OMA" id="NCVYSRL"/>
<keyword evidence="3" id="KW-0813">Transport</keyword>
<evidence type="ECO:0000313" key="13">
    <source>
        <dbReference type="EMBL" id="KAK2632659.1"/>
    </source>
</evidence>
<evidence type="ECO:0000259" key="12">
    <source>
        <dbReference type="PROSITE" id="PS50929"/>
    </source>
</evidence>
<evidence type="ECO:0000256" key="10">
    <source>
        <dbReference type="SAM" id="Phobius"/>
    </source>
</evidence>
<dbReference type="Gramene" id="KCW45130">
    <property type="protein sequence ID" value="KCW45130"/>
    <property type="gene ID" value="EUGRSUZ_L01264"/>
</dbReference>
<feature type="domain" description="ABC transmembrane type-1" evidence="12">
    <location>
        <begin position="1"/>
        <end position="285"/>
    </location>
</feature>
<comment type="similarity">
    <text evidence="2">Belongs to the ABC transporter superfamily. ABCB family. Multidrug resistance exporter (TC 3.A.1.201) subfamily.</text>
</comment>
<evidence type="ECO:0000256" key="9">
    <source>
        <dbReference type="ARBA" id="ARBA00023136"/>
    </source>
</evidence>
<keyword evidence="6" id="KW-0547">Nucleotide-binding</keyword>
<reference evidence="13" key="3">
    <citation type="submission" date="2023-04" db="EMBL/GenBank/DDBJ databases">
        <title>WGS assembly of Eucalyptus grandis.</title>
        <authorList>
            <person name="Myburg A."/>
            <person name="Grattapaglia D."/>
            <person name="Tuskan G."/>
            <person name="Hellsten U."/>
            <person name="Hayes R."/>
            <person name="Grimwood J."/>
            <person name="Jenkins J."/>
            <person name="Lindquist E."/>
            <person name="Tice H."/>
            <person name="Bauer D."/>
            <person name="Goodstein D."/>
            <person name="Dubchak I."/>
            <person name="Poliakov A."/>
            <person name="Mizrachi E."/>
            <person name="Kullan A."/>
            <person name="Hussey S."/>
            <person name="Pinard D."/>
            <person name="Van D."/>
            <person name="Singh P."/>
            <person name="Van J."/>
            <person name="Silva-Junior O."/>
            <person name="Togawa R."/>
            <person name="Pappas M."/>
            <person name="Faria D."/>
            <person name="Sansaloni C."/>
            <person name="Petroli C."/>
            <person name="Yang X."/>
            <person name="Ranjan P."/>
            <person name="Tschaplinski T."/>
            <person name="Ye C."/>
            <person name="Li T."/>
            <person name="Sterck L."/>
            <person name="Vanneste K."/>
            <person name="Murat F."/>
            <person name="Soler M."/>
            <person name="Clemente H."/>
            <person name="Saidi N."/>
            <person name="Cassan-Wang H."/>
            <person name="Dunand C."/>
            <person name="Hefer C."/>
            <person name="Bornberg-Bauer E."/>
            <person name="Kersting A."/>
            <person name="Vining K."/>
            <person name="Amarasinghe V."/>
            <person name="Ranik M."/>
            <person name="Naithani S."/>
            <person name="Elser J."/>
            <person name="Boyd A."/>
            <person name="Liston A."/>
            <person name="Spatafora J."/>
            <person name="Dharmwardhana P."/>
            <person name="Raja R."/>
            <person name="Sullivan C."/>
            <person name="Romanel E."/>
            <person name="Alves-Ferreira M."/>
            <person name="Kulheim C."/>
            <person name="Foley W."/>
            <person name="Carocha V."/>
            <person name="Paiva J."/>
            <person name="Kudrna D."/>
            <person name="Brommonschenkel S."/>
            <person name="Pasquali G."/>
            <person name="Byrne M."/>
            <person name="Rigault P."/>
            <person name="Tibbits J."/>
            <person name="Spokevicius A."/>
            <person name="Jones R."/>
            <person name="Steane D."/>
            <person name="Vaillancourt R."/>
            <person name="Potts B."/>
            <person name="Joubert F."/>
            <person name="Barry K."/>
            <person name="Pappas G."/>
            <person name="Strauss S."/>
            <person name="Jaiswal P."/>
            <person name="Grima-Pettenati J."/>
            <person name="Salse J."/>
            <person name="Van D."/>
            <person name="Rokhsar D."/>
            <person name="Schmutz J."/>
        </authorList>
    </citation>
    <scope>NUCLEOTIDE SEQUENCE</scope>
    <source>
        <tissue evidence="13">Leaf extractions</tissue>
    </source>
</reference>
<dbReference type="FunFam" id="3.40.50.300:FF:000205">
    <property type="entry name" value="ABC transporter B family member 4"/>
    <property type="match status" value="1"/>
</dbReference>
<dbReference type="SUPFAM" id="SSF90123">
    <property type="entry name" value="ABC transporter transmembrane region"/>
    <property type="match status" value="1"/>
</dbReference>
<dbReference type="PROSITE" id="PS00211">
    <property type="entry name" value="ABC_TRANSPORTER_1"/>
    <property type="match status" value="1"/>
</dbReference>
<dbReference type="PROSITE" id="PS50893">
    <property type="entry name" value="ABC_TRANSPORTER_2"/>
    <property type="match status" value="1"/>
</dbReference>
<dbReference type="InterPro" id="IPR003439">
    <property type="entry name" value="ABC_transporter-like_ATP-bd"/>
</dbReference>
<keyword evidence="15" id="KW-1185">Reference proteome</keyword>
<dbReference type="GO" id="GO:0005524">
    <property type="term" value="F:ATP binding"/>
    <property type="evidence" value="ECO:0007669"/>
    <property type="project" value="UniProtKB-KW"/>
</dbReference>
<proteinExistence type="inferred from homology"/>
<dbReference type="Pfam" id="PF00005">
    <property type="entry name" value="ABC_tran"/>
    <property type="match status" value="1"/>
</dbReference>
<organism evidence="14">
    <name type="scientific">Eucalyptus grandis</name>
    <name type="common">Flooded gum</name>
    <dbReference type="NCBI Taxonomy" id="71139"/>
    <lineage>
        <taxon>Eukaryota</taxon>
        <taxon>Viridiplantae</taxon>
        <taxon>Streptophyta</taxon>
        <taxon>Embryophyta</taxon>
        <taxon>Tracheophyta</taxon>
        <taxon>Spermatophyta</taxon>
        <taxon>Magnoliopsida</taxon>
        <taxon>eudicotyledons</taxon>
        <taxon>Gunneridae</taxon>
        <taxon>Pentapetalae</taxon>
        <taxon>rosids</taxon>
        <taxon>malvids</taxon>
        <taxon>Myrtales</taxon>
        <taxon>Myrtaceae</taxon>
        <taxon>Myrtoideae</taxon>
        <taxon>Eucalypteae</taxon>
        <taxon>Eucalyptus</taxon>
    </lineage>
</organism>
<dbReference type="GO" id="GO:0140359">
    <property type="term" value="F:ABC-type transporter activity"/>
    <property type="evidence" value="ECO:0007669"/>
    <property type="project" value="InterPro"/>
</dbReference>
<dbReference type="PROSITE" id="PS50929">
    <property type="entry name" value="ABC_TM1F"/>
    <property type="match status" value="1"/>
</dbReference>
<evidence type="ECO:0000256" key="7">
    <source>
        <dbReference type="ARBA" id="ARBA00022840"/>
    </source>
</evidence>
<evidence type="ECO:0000256" key="2">
    <source>
        <dbReference type="ARBA" id="ARBA00007577"/>
    </source>
</evidence>
<reference evidence="13" key="2">
    <citation type="journal article" date="2014" name="Nature">
        <title>The genome of Eucalyptus grandis.</title>
        <authorList>
            <person name="Myburg A.A."/>
            <person name="Grattapaglia D."/>
            <person name="Tuskan G.A."/>
            <person name="Hellsten U."/>
            <person name="Hayes R.D."/>
            <person name="Grimwood J."/>
            <person name="Jenkins J."/>
            <person name="Lindquist E."/>
            <person name="Tice H."/>
            <person name="Bauer D."/>
            <person name="Goodstein D.M."/>
            <person name="Dubchak I."/>
            <person name="Poliakov A."/>
            <person name="Mizrachi E."/>
            <person name="Kullan A.R."/>
            <person name="Hussey S.G."/>
            <person name="Pinard D."/>
            <person name="van der Merwe K."/>
            <person name="Singh P."/>
            <person name="van Jaarsveld I."/>
            <person name="Silva-Junior O.B."/>
            <person name="Togawa R.C."/>
            <person name="Pappas M.R."/>
            <person name="Faria D.A."/>
            <person name="Sansaloni C.P."/>
            <person name="Petroli C.D."/>
            <person name="Yang X."/>
            <person name="Ranjan P."/>
            <person name="Tschaplinski T.J."/>
            <person name="Ye C.Y."/>
            <person name="Li T."/>
            <person name="Sterck L."/>
            <person name="Vanneste K."/>
            <person name="Murat F."/>
            <person name="Soler M."/>
            <person name="Clemente H.S."/>
            <person name="Saidi N."/>
            <person name="Cassan-Wang H."/>
            <person name="Dunand C."/>
            <person name="Hefer C.A."/>
            <person name="Bornberg-Bauer E."/>
            <person name="Kersting A.R."/>
            <person name="Vining K."/>
            <person name="Amarasinghe V."/>
            <person name="Ranik M."/>
            <person name="Naithani S."/>
            <person name="Elser J."/>
            <person name="Boyd A.E."/>
            <person name="Liston A."/>
            <person name="Spatafora J.W."/>
            <person name="Dharmwardhana P."/>
            <person name="Raja R."/>
            <person name="Sullivan C."/>
            <person name="Romanel E."/>
            <person name="Alves-Ferreira M."/>
            <person name="Kulheim C."/>
            <person name="Foley W."/>
            <person name="Carocha V."/>
            <person name="Paiva J."/>
            <person name="Kudrna D."/>
            <person name="Brommonschenkel S.H."/>
            <person name="Pasquali G."/>
            <person name="Byrne M."/>
            <person name="Rigault P."/>
            <person name="Tibbits J."/>
            <person name="Spokevicius A."/>
            <person name="Jones R.C."/>
            <person name="Steane D.A."/>
            <person name="Vaillancourt R.E."/>
            <person name="Potts B.M."/>
            <person name="Joubert F."/>
            <person name="Barry K."/>
            <person name="Pappas G.J."/>
            <person name="Strauss S.H."/>
            <person name="Jaiswal P."/>
            <person name="Grima-Pettenati J."/>
            <person name="Salse J."/>
            <person name="Van de Peer Y."/>
            <person name="Rokhsar D.S."/>
            <person name="Schmutz J."/>
        </authorList>
    </citation>
    <scope>NUCLEOTIDE SEQUENCE</scope>
    <source>
        <tissue evidence="13">Leaf extractions</tissue>
    </source>
</reference>
<keyword evidence="7" id="KW-0067">ATP-binding</keyword>
<dbReference type="EMBL" id="KK198911">
    <property type="protein sequence ID" value="KCW45130.1"/>
    <property type="molecule type" value="Genomic_DNA"/>
</dbReference>
<dbReference type="InParanoid" id="A0A058ZVQ4"/>
<accession>A0A058ZVQ4</accession>
<evidence type="ECO:0000256" key="6">
    <source>
        <dbReference type="ARBA" id="ARBA00022741"/>
    </source>
</evidence>
<dbReference type="GO" id="GO:0042626">
    <property type="term" value="F:ATPase-coupled transmembrane transporter activity"/>
    <property type="evidence" value="ECO:0000318"/>
    <property type="project" value="GO_Central"/>
</dbReference>